<evidence type="ECO:0000256" key="11">
    <source>
        <dbReference type="ARBA" id="ARBA00052919"/>
    </source>
</evidence>
<accession>A0A449BKD6</accession>
<dbReference type="UniPathway" id="UPA00574">
    <property type="reaction ID" value="UER00636"/>
</dbReference>
<evidence type="ECO:0000313" key="17">
    <source>
        <dbReference type="EMBL" id="VEU82890.1"/>
    </source>
</evidence>
<keyword evidence="9 15" id="KW-0342">GTP-binding</keyword>
<evidence type="ECO:0000256" key="4">
    <source>
        <dbReference type="ARBA" id="ARBA00022533"/>
    </source>
</evidence>
<evidence type="ECO:0000256" key="6">
    <source>
        <dbReference type="ARBA" id="ARBA00022679"/>
    </source>
</evidence>
<dbReference type="EMBL" id="LR215050">
    <property type="protein sequence ID" value="VEU82890.1"/>
    <property type="molecule type" value="Genomic_DNA"/>
</dbReference>
<name>A0A449BKD6_9MOLU</name>
<dbReference type="KEGG" id="ahk:NCTC10172_00916"/>
<evidence type="ECO:0000256" key="10">
    <source>
        <dbReference type="ARBA" id="ARBA00031082"/>
    </source>
</evidence>
<feature type="binding site" evidence="15">
    <location>
        <position position="78"/>
    </location>
    <ligand>
        <name>5-phospho-alpha-D-ribose 1-diphosphate</name>
        <dbReference type="ChEBI" id="CHEBI:58017"/>
    </ligand>
</feature>
<evidence type="ECO:0000256" key="13">
    <source>
        <dbReference type="ARBA" id="ARBA00072146"/>
    </source>
</evidence>
<feature type="binding site" evidence="15">
    <location>
        <position position="193"/>
    </location>
    <ligand>
        <name>uracil</name>
        <dbReference type="ChEBI" id="CHEBI:17568"/>
    </ligand>
</feature>
<dbReference type="PANTHER" id="PTHR32315:SF4">
    <property type="entry name" value="URACIL PHOSPHORIBOSYLTRANSFERASE, CHLOROPLASTIC"/>
    <property type="match status" value="1"/>
</dbReference>
<dbReference type="InterPro" id="IPR029057">
    <property type="entry name" value="PRTase-like"/>
</dbReference>
<evidence type="ECO:0000256" key="15">
    <source>
        <dbReference type="HAMAP-Rule" id="MF_01218"/>
    </source>
</evidence>
<dbReference type="GO" id="GO:0004845">
    <property type="term" value="F:uracil phosphoribosyltransferase activity"/>
    <property type="evidence" value="ECO:0007669"/>
    <property type="project" value="UniProtKB-UniRule"/>
</dbReference>
<feature type="domain" description="Phosphoribosyltransferase" evidence="16">
    <location>
        <begin position="6"/>
        <end position="207"/>
    </location>
</feature>
<evidence type="ECO:0000256" key="9">
    <source>
        <dbReference type="ARBA" id="ARBA00023134"/>
    </source>
</evidence>
<sequence length="208" mass="22784">MPKVTVLKHPLIEHKMSIIRDKNTSTKSFRENVSEVGALITYELTKDLELQAKEIETPVTKTTVYELKKPVVIVPILRAGLGMVDGIHDMIPSAKVGHIGLYRNEETLEPITYYAKFPQEIKNGCVIVIDPMLATGGSASAAITKLKEAGATDVRYVGLVGCPEGVERLQNDHPDVPIYLAALDERLNEKGYIVPGLGDCGDRLFGTK</sequence>
<dbReference type="PANTHER" id="PTHR32315">
    <property type="entry name" value="ADENINE PHOSPHORIBOSYLTRANSFERASE"/>
    <property type="match status" value="1"/>
</dbReference>
<comment type="function">
    <text evidence="12 15">Catalyzes the conversion of uracil and 5-phospho-alpha-D-ribose 1-diphosphate (PRPP) to UMP and diphosphate.</text>
</comment>
<evidence type="ECO:0000256" key="12">
    <source>
        <dbReference type="ARBA" id="ARBA00056901"/>
    </source>
</evidence>
<dbReference type="GO" id="GO:0005525">
    <property type="term" value="F:GTP binding"/>
    <property type="evidence" value="ECO:0007669"/>
    <property type="project" value="UniProtKB-KW"/>
</dbReference>
<dbReference type="EC" id="2.4.2.9" evidence="3 15"/>
<dbReference type="GO" id="GO:0000287">
    <property type="term" value="F:magnesium ion binding"/>
    <property type="evidence" value="ECO:0007669"/>
    <property type="project" value="UniProtKB-UniRule"/>
</dbReference>
<gene>
    <name evidence="15 17" type="primary">upp</name>
    <name evidence="17" type="ORF">NCTC10172_00916</name>
</gene>
<dbReference type="InterPro" id="IPR050054">
    <property type="entry name" value="UPRTase/APRTase"/>
</dbReference>
<dbReference type="CDD" id="cd06223">
    <property type="entry name" value="PRTases_typeI"/>
    <property type="match status" value="1"/>
</dbReference>
<evidence type="ECO:0000256" key="5">
    <source>
        <dbReference type="ARBA" id="ARBA00022676"/>
    </source>
</evidence>
<feature type="binding site" evidence="15">
    <location>
        <position position="199"/>
    </location>
    <ligand>
        <name>5-phospho-alpha-D-ribose 1-diphosphate</name>
        <dbReference type="ChEBI" id="CHEBI:58017"/>
    </ligand>
</feature>
<dbReference type="AlphaFoldDB" id="A0A449BKD6"/>
<evidence type="ECO:0000256" key="1">
    <source>
        <dbReference type="ARBA" id="ARBA00005180"/>
    </source>
</evidence>
<dbReference type="HAMAP" id="MF_01218_B">
    <property type="entry name" value="Upp_B"/>
    <property type="match status" value="1"/>
</dbReference>
<dbReference type="GO" id="GO:0044206">
    <property type="term" value="P:UMP salvage"/>
    <property type="evidence" value="ECO:0007669"/>
    <property type="project" value="UniProtKB-UniRule"/>
</dbReference>
<dbReference type="GO" id="GO:0006223">
    <property type="term" value="P:uracil salvage"/>
    <property type="evidence" value="ECO:0007669"/>
    <property type="project" value="InterPro"/>
</dbReference>
<feature type="binding site" evidence="15">
    <location>
        <begin position="130"/>
        <end position="138"/>
    </location>
    <ligand>
        <name>5-phospho-alpha-D-ribose 1-diphosphate</name>
        <dbReference type="ChEBI" id="CHEBI:58017"/>
    </ligand>
</feature>
<dbReference type="Gene3D" id="3.40.50.2020">
    <property type="match status" value="1"/>
</dbReference>
<dbReference type="NCBIfam" id="NF001097">
    <property type="entry name" value="PRK00129.1"/>
    <property type="match status" value="1"/>
</dbReference>
<keyword evidence="18" id="KW-1185">Reference proteome</keyword>
<evidence type="ECO:0000256" key="3">
    <source>
        <dbReference type="ARBA" id="ARBA00011894"/>
    </source>
</evidence>
<dbReference type="InterPro" id="IPR005765">
    <property type="entry name" value="UPRT"/>
</dbReference>
<protein>
    <recommendedName>
        <fullName evidence="13 15">Uracil phosphoribosyltransferase</fullName>
        <ecNumber evidence="3 15">2.4.2.9</ecNumber>
    </recommendedName>
    <alternativeName>
        <fullName evidence="10 15">UMP pyrophosphorylase</fullName>
    </alternativeName>
    <alternativeName>
        <fullName evidence="14 15">UPRTase</fullName>
    </alternativeName>
</protein>
<dbReference type="Proteomes" id="UP000290909">
    <property type="component" value="Chromosome"/>
</dbReference>
<evidence type="ECO:0000256" key="8">
    <source>
        <dbReference type="ARBA" id="ARBA00022842"/>
    </source>
</evidence>
<evidence type="ECO:0000259" key="16">
    <source>
        <dbReference type="Pfam" id="PF14681"/>
    </source>
</evidence>
<dbReference type="FunFam" id="3.40.50.2020:FF:000003">
    <property type="entry name" value="Uracil phosphoribosyltransferase"/>
    <property type="match status" value="1"/>
</dbReference>
<keyword evidence="5 15" id="KW-0328">Glycosyltransferase</keyword>
<keyword evidence="8 15" id="KW-0460">Magnesium</keyword>
<keyword evidence="6 15" id="KW-0808">Transferase</keyword>
<dbReference type="SUPFAM" id="SSF53271">
    <property type="entry name" value="PRTase-like"/>
    <property type="match status" value="1"/>
</dbReference>
<comment type="similarity">
    <text evidence="2 15">Belongs to the UPRTase family.</text>
</comment>
<dbReference type="RefSeq" id="WP_035368526.1">
    <property type="nucleotide sequence ID" value="NZ_LR215050.1"/>
</dbReference>
<evidence type="ECO:0000313" key="18">
    <source>
        <dbReference type="Proteomes" id="UP000290909"/>
    </source>
</evidence>
<keyword evidence="4 15" id="KW-0021">Allosteric enzyme</keyword>
<proteinExistence type="inferred from homology"/>
<feature type="binding site" evidence="15">
    <location>
        <begin position="198"/>
        <end position="200"/>
    </location>
    <ligand>
        <name>uracil</name>
        <dbReference type="ChEBI" id="CHEBI:17568"/>
    </ligand>
</feature>
<dbReference type="Pfam" id="PF14681">
    <property type="entry name" value="UPRTase"/>
    <property type="match status" value="1"/>
</dbReference>
<reference evidence="17 18" key="1">
    <citation type="submission" date="2019-01" db="EMBL/GenBank/DDBJ databases">
        <authorList>
            <consortium name="Pathogen Informatics"/>
        </authorList>
    </citation>
    <scope>NUCLEOTIDE SEQUENCE [LARGE SCALE GENOMIC DNA]</scope>
    <source>
        <strain evidence="17 18">NCTC10172</strain>
    </source>
</reference>
<dbReference type="InterPro" id="IPR000836">
    <property type="entry name" value="PRTase_dom"/>
</dbReference>
<dbReference type="InterPro" id="IPR034332">
    <property type="entry name" value="Upp_B"/>
</dbReference>
<evidence type="ECO:0000256" key="2">
    <source>
        <dbReference type="ARBA" id="ARBA00009516"/>
    </source>
</evidence>
<comment type="catalytic activity">
    <reaction evidence="11 15">
        <text>UMP + diphosphate = 5-phospho-alpha-D-ribose 1-diphosphate + uracil</text>
        <dbReference type="Rhea" id="RHEA:13017"/>
        <dbReference type="ChEBI" id="CHEBI:17568"/>
        <dbReference type="ChEBI" id="CHEBI:33019"/>
        <dbReference type="ChEBI" id="CHEBI:57865"/>
        <dbReference type="ChEBI" id="CHEBI:58017"/>
        <dbReference type="EC" id="2.4.2.9"/>
    </reaction>
</comment>
<comment type="activity regulation">
    <text evidence="15">Allosterically activated by GTP.</text>
</comment>
<evidence type="ECO:0000256" key="14">
    <source>
        <dbReference type="ARBA" id="ARBA00079807"/>
    </source>
</evidence>
<dbReference type="NCBIfam" id="TIGR01091">
    <property type="entry name" value="upp"/>
    <property type="match status" value="1"/>
</dbReference>
<organism evidence="17 18">
    <name type="scientific">Acholeplasma hippikon</name>
    <dbReference type="NCBI Taxonomy" id="264636"/>
    <lineage>
        <taxon>Bacteria</taxon>
        <taxon>Bacillati</taxon>
        <taxon>Mycoplasmatota</taxon>
        <taxon>Mollicutes</taxon>
        <taxon>Acholeplasmatales</taxon>
        <taxon>Acholeplasmataceae</taxon>
        <taxon>Acholeplasma</taxon>
    </lineage>
</organism>
<dbReference type="STRING" id="1408416.GCA_000702765_00354"/>
<evidence type="ECO:0000256" key="7">
    <source>
        <dbReference type="ARBA" id="ARBA00022741"/>
    </source>
</evidence>
<comment type="pathway">
    <text evidence="1 15">Pyrimidine metabolism; UMP biosynthesis via salvage pathway; UMP from uracil: step 1/1.</text>
</comment>
<keyword evidence="7 15" id="KW-0547">Nucleotide-binding</keyword>
<dbReference type="GO" id="GO:0005737">
    <property type="term" value="C:cytoplasm"/>
    <property type="evidence" value="ECO:0007669"/>
    <property type="project" value="UniProtKB-ARBA"/>
</dbReference>
<feature type="binding site" evidence="15">
    <location>
        <position position="103"/>
    </location>
    <ligand>
        <name>5-phospho-alpha-D-ribose 1-diphosphate</name>
        <dbReference type="ChEBI" id="CHEBI:58017"/>
    </ligand>
</feature>
<comment type="cofactor">
    <cofactor evidence="15">
        <name>Mg(2+)</name>
        <dbReference type="ChEBI" id="CHEBI:18420"/>
    </cofactor>
    <text evidence="15">Binds 1 Mg(2+) ion per subunit. The magnesium is bound as Mg-PRPP.</text>
</comment>